<gene>
    <name evidence="3" type="ORF">NUM_04480</name>
</gene>
<feature type="region of interest" description="Disordered" evidence="1">
    <location>
        <begin position="1"/>
        <end position="21"/>
    </location>
</feature>
<dbReference type="RefSeq" id="WP_207122826.1">
    <property type="nucleotide sequence ID" value="NZ_BOPO01000004.1"/>
</dbReference>
<dbReference type="SUPFAM" id="SSF51269">
    <property type="entry name" value="AFP III-like domain"/>
    <property type="match status" value="1"/>
</dbReference>
<sequence length="358" mass="37893">MTSPHQPATRPDVQIGKTSVGPAHPPMIIAEMSGNHDGRLDRALDIVRMAADAGAHAVKLQTYTADTITVDVDTPRFRLAADHKLWPNRRLYELYQEAHTPWEWHEPIFALAADLGLAAFSSAFDPTAIEFLESLDVPAYKVASSEVTDLPLVRGMAATGKPLIISTGMATLAEIDAAVRAARSVGNEQLVVLACTASYPAPPEASNLRTLPVLAGAVDTHVGLSDHTLGIGAAIASVALGATVIEKHVTLSRADGGVDSAFSLEPAELAALRTETETAWRALGRVSFGPSSAEAEGLRFRRSLHVVADVRAGEPVTAHNVRSIRPTGGLAPDAFDTVAGRSFRTDVAKGTPLTWDLL</sequence>
<dbReference type="InterPro" id="IPR051690">
    <property type="entry name" value="PseI-like"/>
</dbReference>
<dbReference type="AlphaFoldDB" id="A0A8J4EIS6"/>
<dbReference type="PANTHER" id="PTHR42966">
    <property type="entry name" value="N-ACETYLNEURAMINATE SYNTHASE"/>
    <property type="match status" value="1"/>
</dbReference>
<dbReference type="PANTHER" id="PTHR42966:SF2">
    <property type="entry name" value="PSEUDAMINIC ACID SYNTHASE"/>
    <property type="match status" value="1"/>
</dbReference>
<evidence type="ECO:0000313" key="4">
    <source>
        <dbReference type="Proteomes" id="UP000614996"/>
    </source>
</evidence>
<dbReference type="Gene3D" id="3.90.1210.10">
    <property type="entry name" value="Antifreeze-like/N-acetylneuraminic acid synthase C-terminal domain"/>
    <property type="match status" value="1"/>
</dbReference>
<dbReference type="NCBIfam" id="TIGR03586">
    <property type="entry name" value="PseI"/>
    <property type="match status" value="1"/>
</dbReference>
<dbReference type="EMBL" id="BOPO01000004">
    <property type="protein sequence ID" value="GIL25193.1"/>
    <property type="molecule type" value="Genomic_DNA"/>
</dbReference>
<dbReference type="InterPro" id="IPR013974">
    <property type="entry name" value="SAF"/>
</dbReference>
<dbReference type="GO" id="GO:0016051">
    <property type="term" value="P:carbohydrate biosynthetic process"/>
    <property type="evidence" value="ECO:0007669"/>
    <property type="project" value="InterPro"/>
</dbReference>
<evidence type="ECO:0000313" key="3">
    <source>
        <dbReference type="EMBL" id="GIL25193.1"/>
    </source>
</evidence>
<protein>
    <submittedName>
        <fullName evidence="3">Pseudaminic acid synthase</fullName>
    </submittedName>
</protein>
<keyword evidence="4" id="KW-1185">Reference proteome</keyword>
<dbReference type="InterPro" id="IPR036732">
    <property type="entry name" value="AFP_Neu5c_C_sf"/>
</dbReference>
<reference evidence="4" key="1">
    <citation type="journal article" date="2021" name="Int. J. Syst. Evol. Microbiol.">
        <title>Actinocatenispora comari sp. nov., an endophytic actinomycete isolated from aerial parts of Comarum salesowianum.</title>
        <authorList>
            <person name="Oyunbileg N."/>
            <person name="Iizaka Y."/>
            <person name="Hamada M."/>
            <person name="Davaapurev B.O."/>
            <person name="Fukumoto A."/>
            <person name="Tsetseg B."/>
            <person name="Kato F."/>
            <person name="Tamura T."/>
            <person name="Batkhuu J."/>
            <person name="Anzai Y."/>
        </authorList>
    </citation>
    <scope>NUCLEOTIDE SEQUENCE [LARGE SCALE GENOMIC DNA]</scope>
    <source>
        <strain evidence="4">NUM-2625</strain>
    </source>
</reference>
<dbReference type="CDD" id="cd11615">
    <property type="entry name" value="SAF_NeuB_like"/>
    <property type="match status" value="1"/>
</dbReference>
<dbReference type="InterPro" id="IPR013785">
    <property type="entry name" value="Aldolase_TIM"/>
</dbReference>
<dbReference type="Gene3D" id="3.20.20.70">
    <property type="entry name" value="Aldolase class I"/>
    <property type="match status" value="1"/>
</dbReference>
<proteinExistence type="predicted"/>
<accession>A0A8J4EIS6</accession>
<dbReference type="GO" id="GO:0047444">
    <property type="term" value="F:N-acylneuraminate-9-phosphate synthase activity"/>
    <property type="evidence" value="ECO:0007669"/>
    <property type="project" value="TreeGrafter"/>
</dbReference>
<dbReference type="SMART" id="SM00858">
    <property type="entry name" value="SAF"/>
    <property type="match status" value="1"/>
</dbReference>
<dbReference type="InterPro" id="IPR057736">
    <property type="entry name" value="SAF_PseI/NeuA/NeuB"/>
</dbReference>
<dbReference type="SUPFAM" id="SSF51569">
    <property type="entry name" value="Aldolase"/>
    <property type="match status" value="1"/>
</dbReference>
<dbReference type="Pfam" id="PF08666">
    <property type="entry name" value="SAF"/>
    <property type="match status" value="1"/>
</dbReference>
<dbReference type="InterPro" id="IPR020030">
    <property type="entry name" value="Pseudaminic_synth_PseI"/>
</dbReference>
<evidence type="ECO:0000256" key="1">
    <source>
        <dbReference type="SAM" id="MobiDB-lite"/>
    </source>
</evidence>
<name>A0A8J4EIS6_9ACTN</name>
<dbReference type="InterPro" id="IPR013132">
    <property type="entry name" value="PseI/NeuA/B-like_N"/>
</dbReference>
<dbReference type="Pfam" id="PF03102">
    <property type="entry name" value="NeuB"/>
    <property type="match status" value="1"/>
</dbReference>
<evidence type="ECO:0000259" key="2">
    <source>
        <dbReference type="PROSITE" id="PS50844"/>
    </source>
</evidence>
<dbReference type="InterPro" id="IPR006190">
    <property type="entry name" value="SAF_AFP_Neu5Ac"/>
</dbReference>
<dbReference type="PROSITE" id="PS50844">
    <property type="entry name" value="AFP_LIKE"/>
    <property type="match status" value="1"/>
</dbReference>
<organism evidence="3 4">
    <name type="scientific">Actinocatenispora comari</name>
    <dbReference type="NCBI Taxonomy" id="2807577"/>
    <lineage>
        <taxon>Bacteria</taxon>
        <taxon>Bacillati</taxon>
        <taxon>Actinomycetota</taxon>
        <taxon>Actinomycetes</taxon>
        <taxon>Micromonosporales</taxon>
        <taxon>Micromonosporaceae</taxon>
        <taxon>Actinocatenispora</taxon>
    </lineage>
</organism>
<feature type="domain" description="AFP-like" evidence="2">
    <location>
        <begin position="303"/>
        <end position="358"/>
    </location>
</feature>
<dbReference type="Proteomes" id="UP000614996">
    <property type="component" value="Unassembled WGS sequence"/>
</dbReference>
<comment type="caution">
    <text evidence="3">The sequence shown here is derived from an EMBL/GenBank/DDBJ whole genome shotgun (WGS) entry which is preliminary data.</text>
</comment>